<evidence type="ECO:0000256" key="1">
    <source>
        <dbReference type="SAM" id="MobiDB-lite"/>
    </source>
</evidence>
<evidence type="ECO:0000313" key="2">
    <source>
        <dbReference type="EMBL" id="CAB5212593.1"/>
    </source>
</evidence>
<protein>
    <submittedName>
        <fullName evidence="2">Uncharacterized protein</fullName>
    </submittedName>
</protein>
<proteinExistence type="predicted"/>
<accession>A0A6J7WKA9</accession>
<reference evidence="2" key="1">
    <citation type="submission" date="2020-05" db="EMBL/GenBank/DDBJ databases">
        <authorList>
            <person name="Chiriac C."/>
            <person name="Salcher M."/>
            <person name="Ghai R."/>
            <person name="Kavagutti S V."/>
        </authorList>
    </citation>
    <scope>NUCLEOTIDE SEQUENCE</scope>
</reference>
<gene>
    <name evidence="2" type="ORF">UFOVP188_33</name>
</gene>
<sequence>MGWIAACVLFILLLPLNAMLFIDVLETKQEAKAQLEKVEKLRREIERKNRDKEPNTISDNPVFDRVRRPLSLQVPRPKELE</sequence>
<feature type="region of interest" description="Disordered" evidence="1">
    <location>
        <begin position="45"/>
        <end position="81"/>
    </location>
</feature>
<dbReference type="EMBL" id="LR798236">
    <property type="protein sequence ID" value="CAB5212593.1"/>
    <property type="molecule type" value="Genomic_DNA"/>
</dbReference>
<feature type="compositionally biased region" description="Basic and acidic residues" evidence="1">
    <location>
        <begin position="45"/>
        <end position="54"/>
    </location>
</feature>
<name>A0A6J7WKA9_9CAUD</name>
<organism evidence="2">
    <name type="scientific">uncultured Caudovirales phage</name>
    <dbReference type="NCBI Taxonomy" id="2100421"/>
    <lineage>
        <taxon>Viruses</taxon>
        <taxon>Duplodnaviria</taxon>
        <taxon>Heunggongvirae</taxon>
        <taxon>Uroviricota</taxon>
        <taxon>Caudoviricetes</taxon>
        <taxon>Peduoviridae</taxon>
        <taxon>Maltschvirus</taxon>
        <taxon>Maltschvirus maltsch</taxon>
    </lineage>
</organism>